<accession>A0A238U658</accession>
<protein>
    <recommendedName>
        <fullName evidence="1">Pvc16 N-terminal domain-containing protein</fullName>
    </recommendedName>
</protein>
<evidence type="ECO:0000313" key="2">
    <source>
        <dbReference type="EMBL" id="SNR14683.1"/>
    </source>
</evidence>
<reference evidence="2 3" key="1">
    <citation type="submission" date="2017-07" db="EMBL/GenBank/DDBJ databases">
        <authorList>
            <person name="Sun Z.S."/>
            <person name="Albrecht U."/>
            <person name="Echele G."/>
            <person name="Lee C.C."/>
        </authorList>
    </citation>
    <scope>NUCLEOTIDE SEQUENCE [LARGE SCALE GENOMIC DNA]</scope>
    <source>
        <strain evidence="3">type strain: KCTC 22618</strain>
    </source>
</reference>
<dbReference type="InterPro" id="IPR025351">
    <property type="entry name" value="Pvc16_N"/>
</dbReference>
<evidence type="ECO:0000259" key="1">
    <source>
        <dbReference type="Pfam" id="PF14065"/>
    </source>
</evidence>
<name>A0A238U658_9FLAO</name>
<dbReference type="Pfam" id="PF14065">
    <property type="entry name" value="Pvc16_N"/>
    <property type="match status" value="1"/>
</dbReference>
<dbReference type="RefSeq" id="WP_095069835.1">
    <property type="nucleotide sequence ID" value="NZ_LT899436.1"/>
</dbReference>
<organism evidence="2 3">
    <name type="scientific">Tenacibaculum jejuense</name>
    <dbReference type="NCBI Taxonomy" id="584609"/>
    <lineage>
        <taxon>Bacteria</taxon>
        <taxon>Pseudomonadati</taxon>
        <taxon>Bacteroidota</taxon>
        <taxon>Flavobacteriia</taxon>
        <taxon>Flavobacteriales</taxon>
        <taxon>Flavobacteriaceae</taxon>
        <taxon>Tenacibaculum</taxon>
    </lineage>
</organism>
<dbReference type="OrthoDB" id="7560784at2"/>
<dbReference type="Proteomes" id="UP000215214">
    <property type="component" value="Chromosome TJEJU"/>
</dbReference>
<dbReference type="KEGG" id="tje:TJEJU_0920"/>
<proteinExistence type="predicted"/>
<evidence type="ECO:0000313" key="3">
    <source>
        <dbReference type="Proteomes" id="UP000215214"/>
    </source>
</evidence>
<gene>
    <name evidence="2" type="ORF">TJEJU_0920</name>
</gene>
<dbReference type="EMBL" id="LT899436">
    <property type="protein sequence ID" value="SNR14683.1"/>
    <property type="molecule type" value="Genomic_DNA"/>
</dbReference>
<dbReference type="AlphaFoldDB" id="A0A238U658"/>
<sequence length="192" mass="21594">MLDKVLIFIRDLLNKELKMSFGLTEDIVMVSSLINLDGSISQNIENKIILSVINLEQEKAIKNTEEYRNTGKGSFNKMNPPVYLNMYLLISANYNSDNYIESLKMLSAVIGTLQATKVFTSNSHPDLDESVERLIFQIFNVPIQELSHVWSGIGAKYVPSMVYKVRMISIQKGRIIEQVSSVNNSGASALKK</sequence>
<feature type="domain" description="Pvc16 N-terminal" evidence="1">
    <location>
        <begin position="8"/>
        <end position="175"/>
    </location>
</feature>
<keyword evidence="3" id="KW-1185">Reference proteome</keyword>